<dbReference type="Pfam" id="PF02620">
    <property type="entry name" value="YceD"/>
    <property type="match status" value="1"/>
</dbReference>
<accession>A0A3A9JYE1</accession>
<protein>
    <submittedName>
        <fullName evidence="2">DUF177 domain-containing protein</fullName>
    </submittedName>
</protein>
<evidence type="ECO:0000256" key="1">
    <source>
        <dbReference type="SAM" id="MobiDB-lite"/>
    </source>
</evidence>
<evidence type="ECO:0000313" key="2">
    <source>
        <dbReference type="EMBL" id="RKK05838.1"/>
    </source>
</evidence>
<dbReference type="InParanoid" id="A0A3A9JYE1"/>
<dbReference type="Proteomes" id="UP000274097">
    <property type="component" value="Unassembled WGS sequence"/>
</dbReference>
<dbReference type="OrthoDB" id="8443793at2"/>
<dbReference type="AlphaFoldDB" id="A0A3A9JYE1"/>
<reference evidence="2 5" key="1">
    <citation type="submission" date="2018-09" db="EMBL/GenBank/DDBJ databases">
        <title>Roseomonas sp. nov., isolated from feces of Tibetan antelopes in the Qinghai-Tibet plateau, China.</title>
        <authorList>
            <person name="Tian Z."/>
        </authorList>
    </citation>
    <scope>NUCLEOTIDE SEQUENCE [LARGE SCALE GENOMIC DNA]</scope>
    <source>
        <strain evidence="3 4">Z23</strain>
        <strain evidence="2 5">Z24</strain>
    </source>
</reference>
<evidence type="ECO:0000313" key="5">
    <source>
        <dbReference type="Proteomes" id="UP000278036"/>
    </source>
</evidence>
<name>A0A3A9JYE1_9PROT</name>
<dbReference type="Proteomes" id="UP000278036">
    <property type="component" value="Unassembled WGS sequence"/>
</dbReference>
<evidence type="ECO:0000313" key="3">
    <source>
        <dbReference type="EMBL" id="RMI25672.1"/>
    </source>
</evidence>
<dbReference type="InterPro" id="IPR003772">
    <property type="entry name" value="YceD"/>
</dbReference>
<gene>
    <name evidence="2" type="ORF">D6Z83_02380</name>
    <name evidence="3" type="ORF">EBE87_08180</name>
</gene>
<dbReference type="RefSeq" id="WP_120636729.1">
    <property type="nucleotide sequence ID" value="NZ_RAQU01000009.1"/>
</dbReference>
<organism evidence="2 5">
    <name type="scientific">Teichococcus wenyumeiae</name>
    <dbReference type="NCBI Taxonomy" id="2478470"/>
    <lineage>
        <taxon>Bacteria</taxon>
        <taxon>Pseudomonadati</taxon>
        <taxon>Pseudomonadota</taxon>
        <taxon>Alphaproteobacteria</taxon>
        <taxon>Acetobacterales</taxon>
        <taxon>Roseomonadaceae</taxon>
        <taxon>Roseomonas</taxon>
    </lineage>
</organism>
<keyword evidence="4" id="KW-1185">Reference proteome</keyword>
<proteinExistence type="predicted"/>
<dbReference type="EMBL" id="RFLX01000004">
    <property type="protein sequence ID" value="RMI25672.1"/>
    <property type="molecule type" value="Genomic_DNA"/>
</dbReference>
<evidence type="ECO:0000313" key="4">
    <source>
        <dbReference type="Proteomes" id="UP000274097"/>
    </source>
</evidence>
<sequence length="177" mass="19360">MTDIAPEFSRTLPWGAVSRKEKREELEATEAERAALAARFGILEVSSLRASLRLRQEAGGAVRVRGHLTADVVQACVVTLEPVPQHIEEPVDLRFLPEGAEPEDEPDGPDEILTEGEVLELGEAVAEQLSLALDPYPRVPGAQLELPQEEEEEEEGPEEEPARPNPFAKLAALKGKQ</sequence>
<feature type="region of interest" description="Disordered" evidence="1">
    <location>
        <begin position="136"/>
        <end position="177"/>
    </location>
</feature>
<comment type="caution">
    <text evidence="2">The sequence shown here is derived from an EMBL/GenBank/DDBJ whole genome shotgun (WGS) entry which is preliminary data.</text>
</comment>
<feature type="compositionally biased region" description="Acidic residues" evidence="1">
    <location>
        <begin position="147"/>
        <end position="159"/>
    </location>
</feature>
<dbReference type="EMBL" id="RAQU01000009">
    <property type="protein sequence ID" value="RKK05838.1"/>
    <property type="molecule type" value="Genomic_DNA"/>
</dbReference>